<evidence type="ECO:0000313" key="1">
    <source>
        <dbReference type="EMBL" id="PSL36347.1"/>
    </source>
</evidence>
<dbReference type="AlphaFoldDB" id="A0A2P8GQW3"/>
<dbReference type="OrthoDB" id="2450947at2"/>
<organism evidence="1 2">
    <name type="scientific">Planomicrobium soli</name>
    <dbReference type="NCBI Taxonomy" id="1176648"/>
    <lineage>
        <taxon>Bacteria</taxon>
        <taxon>Bacillati</taxon>
        <taxon>Bacillota</taxon>
        <taxon>Bacilli</taxon>
        <taxon>Bacillales</taxon>
        <taxon>Caryophanaceae</taxon>
        <taxon>Planomicrobium</taxon>
    </lineage>
</organism>
<protein>
    <submittedName>
        <fullName evidence="1">Uncharacterized protein</fullName>
    </submittedName>
</protein>
<dbReference type="EMBL" id="PYAT01000007">
    <property type="protein sequence ID" value="PSL36347.1"/>
    <property type="molecule type" value="Genomic_DNA"/>
</dbReference>
<dbReference type="RefSeq" id="WP_106533705.1">
    <property type="nucleotide sequence ID" value="NZ_PYAT01000007.1"/>
</dbReference>
<sequence>MALNWLQGGPFLEVSFLCEFREERKEIIQSLASKLSDLAIPVNIVDPNIEELIAAFEAGYLYDESDPNSLIIHSLEFKLEADISGKRKAILHAEQLSSNTLLVDFRFFGSQFDAPEWNQSGIKNEDLPCFIDFLITLYEKFEFIAGGIALDEDVRELFDCMETTPSECYRFEKLSAPAILHSQKKFLALVWNENYQKLQDTPPFLKRIGKSGVLATPSASYSEF</sequence>
<evidence type="ECO:0000313" key="2">
    <source>
        <dbReference type="Proteomes" id="UP000242682"/>
    </source>
</evidence>
<keyword evidence="2" id="KW-1185">Reference proteome</keyword>
<dbReference type="Proteomes" id="UP000242682">
    <property type="component" value="Unassembled WGS sequence"/>
</dbReference>
<reference evidence="1 2" key="1">
    <citation type="submission" date="2018-03" db="EMBL/GenBank/DDBJ databases">
        <title>Genomic Encyclopedia of Type Strains, Phase III (KMG-III): the genomes of soil and plant-associated and newly described type strains.</title>
        <authorList>
            <person name="Whitman W."/>
        </authorList>
    </citation>
    <scope>NUCLEOTIDE SEQUENCE [LARGE SCALE GENOMIC DNA]</scope>
    <source>
        <strain evidence="1 2">CGMCC 1.12259</strain>
    </source>
</reference>
<proteinExistence type="predicted"/>
<comment type="caution">
    <text evidence="1">The sequence shown here is derived from an EMBL/GenBank/DDBJ whole genome shotgun (WGS) entry which is preliminary data.</text>
</comment>
<accession>A0A2P8GQW3</accession>
<name>A0A2P8GQW3_9BACL</name>
<gene>
    <name evidence="1" type="ORF">B0H99_107168</name>
</gene>